<dbReference type="GO" id="GO:0004519">
    <property type="term" value="F:endonuclease activity"/>
    <property type="evidence" value="ECO:0007669"/>
    <property type="project" value="InterPro"/>
</dbReference>
<proteinExistence type="predicted"/>
<dbReference type="Pfam" id="PF05876">
    <property type="entry name" value="GpA_ATPase"/>
    <property type="match status" value="1"/>
</dbReference>
<organism evidence="3">
    <name type="scientific">marine sediment metagenome</name>
    <dbReference type="NCBI Taxonomy" id="412755"/>
    <lineage>
        <taxon>unclassified sequences</taxon>
        <taxon>metagenomes</taxon>
        <taxon>ecological metagenomes</taxon>
    </lineage>
</organism>
<protein>
    <submittedName>
        <fullName evidence="3">Uncharacterized protein</fullName>
    </submittedName>
</protein>
<dbReference type="InterPro" id="IPR027417">
    <property type="entry name" value="P-loop_NTPase"/>
</dbReference>
<evidence type="ECO:0000313" key="3">
    <source>
        <dbReference type="EMBL" id="KKN46341.1"/>
    </source>
</evidence>
<dbReference type="InterPro" id="IPR046454">
    <property type="entry name" value="GpA_endonuclease"/>
</dbReference>
<comment type="caution">
    <text evidence="3">The sequence shown here is derived from an EMBL/GenBank/DDBJ whole genome shotgun (WGS) entry which is preliminary data.</text>
</comment>
<gene>
    <name evidence="3" type="ORF">LCGC14_0673690</name>
</gene>
<sequence>MLADVFRQTIARGLQRKAIRTCSKWARLYRIMGPPHPGPWGPGPAPWTLDMHDSLAPVNIGQKSAQMGYTETALNITLYKIDIENLDCLYVLPAKTPDASEFSAARFDPAIELSTHISSMFSSVKNVGHKRAGAVNLYIRGSNSRSALKSIPVAFIVFDELDEMNQDNIPLAEERTSGRENPQIWKISTPTLPNEGINELFLESTQEHYEFICPFCSRIIELIWPDAIKIIGDHHSNCEDSHLQCPKCKHKLDHETKTIWLADGKWTPYGDASLDVRGFYINQLYSIKRRPEEVVKLYFKGLIDKASEQEFFNSKLGLPHIVKGAQVQAHEVNRARGSRRKDDPLPDNKIITMGVDQGRWLYYEIVAWDFESLGNDLNMSAKANVLAEGKVVDFEDLDVLMRQYQVLKCVIDAQPDRRKAYEFACKYWGHVLLCFYARGQMGKMITIDPSTEQHKITVDRTSWLDVSLNRFRLKTITLPQDLSEEYPEHIQNLVKHYKTDKYGNPMGEYRNMGPDHLAHAHCYAEIALPLAAALTTNKNVRIYL</sequence>
<feature type="domain" description="Terminase large subunit GpA endonuclease" evidence="2">
    <location>
        <begin position="277"/>
        <end position="371"/>
    </location>
</feature>
<name>A0A0F9TBP4_9ZZZZ</name>
<dbReference type="EMBL" id="LAZR01001335">
    <property type="protein sequence ID" value="KKN46341.1"/>
    <property type="molecule type" value="Genomic_DNA"/>
</dbReference>
<feature type="domain" description="Phage terminase large subunit GpA ATPase" evidence="1">
    <location>
        <begin position="37"/>
        <end position="266"/>
    </location>
</feature>
<dbReference type="InterPro" id="IPR046453">
    <property type="entry name" value="GpA_ATPase"/>
</dbReference>
<dbReference type="Pfam" id="PF20454">
    <property type="entry name" value="GpA_nuclease"/>
    <property type="match status" value="1"/>
</dbReference>
<dbReference type="Gene3D" id="3.40.50.300">
    <property type="entry name" value="P-loop containing nucleotide triphosphate hydrolases"/>
    <property type="match status" value="1"/>
</dbReference>
<evidence type="ECO:0000259" key="2">
    <source>
        <dbReference type="Pfam" id="PF20454"/>
    </source>
</evidence>
<evidence type="ECO:0000259" key="1">
    <source>
        <dbReference type="Pfam" id="PF05876"/>
    </source>
</evidence>
<reference evidence="3" key="1">
    <citation type="journal article" date="2015" name="Nature">
        <title>Complex archaea that bridge the gap between prokaryotes and eukaryotes.</title>
        <authorList>
            <person name="Spang A."/>
            <person name="Saw J.H."/>
            <person name="Jorgensen S.L."/>
            <person name="Zaremba-Niedzwiedzka K."/>
            <person name="Martijn J."/>
            <person name="Lind A.E."/>
            <person name="van Eijk R."/>
            <person name="Schleper C."/>
            <person name="Guy L."/>
            <person name="Ettema T.J."/>
        </authorList>
    </citation>
    <scope>NUCLEOTIDE SEQUENCE</scope>
</reference>
<dbReference type="AlphaFoldDB" id="A0A0F9TBP4"/>
<accession>A0A0F9TBP4</accession>
<dbReference type="GO" id="GO:0016887">
    <property type="term" value="F:ATP hydrolysis activity"/>
    <property type="evidence" value="ECO:0007669"/>
    <property type="project" value="InterPro"/>
</dbReference>